<organism evidence="1 2">
    <name type="scientific">Gossypium arboreum</name>
    <name type="common">Tree cotton</name>
    <name type="synonym">Gossypium nanking</name>
    <dbReference type="NCBI Taxonomy" id="29729"/>
    <lineage>
        <taxon>Eukaryota</taxon>
        <taxon>Viridiplantae</taxon>
        <taxon>Streptophyta</taxon>
        <taxon>Embryophyta</taxon>
        <taxon>Tracheophyta</taxon>
        <taxon>Spermatophyta</taxon>
        <taxon>Magnoliopsida</taxon>
        <taxon>eudicotyledons</taxon>
        <taxon>Gunneridae</taxon>
        <taxon>Pentapetalae</taxon>
        <taxon>rosids</taxon>
        <taxon>malvids</taxon>
        <taxon>Malvales</taxon>
        <taxon>Malvaceae</taxon>
        <taxon>Malvoideae</taxon>
        <taxon>Gossypium</taxon>
    </lineage>
</organism>
<dbReference type="EMBL" id="JARKNE010000001">
    <property type="protein sequence ID" value="KAK5845474.1"/>
    <property type="molecule type" value="Genomic_DNA"/>
</dbReference>
<protein>
    <submittedName>
        <fullName evidence="1">Uncharacterized protein</fullName>
    </submittedName>
</protein>
<keyword evidence="2" id="KW-1185">Reference proteome</keyword>
<evidence type="ECO:0000313" key="1">
    <source>
        <dbReference type="EMBL" id="KAK5845474.1"/>
    </source>
</evidence>
<sequence length="92" mass="10281">MSRVEVYGEVSINDHYEVMDRSIMEDLVDGHYASVVDTGGLSRGQRLLRCSKGNVVFGVTTVVVIKQLINNYNHYHTDPSLTFIVSKHPLSA</sequence>
<name>A0ABR0R1S1_GOSAR</name>
<proteinExistence type="predicted"/>
<gene>
    <name evidence="1" type="ORF">PVK06_001662</name>
</gene>
<comment type="caution">
    <text evidence="1">The sequence shown here is derived from an EMBL/GenBank/DDBJ whole genome shotgun (WGS) entry which is preliminary data.</text>
</comment>
<dbReference type="Proteomes" id="UP001358586">
    <property type="component" value="Chromosome 1"/>
</dbReference>
<reference evidence="1 2" key="1">
    <citation type="submission" date="2023-03" db="EMBL/GenBank/DDBJ databases">
        <title>WGS of Gossypium arboreum.</title>
        <authorList>
            <person name="Yu D."/>
        </authorList>
    </citation>
    <scope>NUCLEOTIDE SEQUENCE [LARGE SCALE GENOMIC DNA]</scope>
    <source>
        <tissue evidence="1">Leaf</tissue>
    </source>
</reference>
<evidence type="ECO:0000313" key="2">
    <source>
        <dbReference type="Proteomes" id="UP001358586"/>
    </source>
</evidence>
<accession>A0ABR0R1S1</accession>